<dbReference type="Pfam" id="PF00860">
    <property type="entry name" value="Xan_ur_permease"/>
    <property type="match status" value="1"/>
</dbReference>
<feature type="transmembrane region" description="Helical" evidence="7">
    <location>
        <begin position="196"/>
        <end position="215"/>
    </location>
</feature>
<dbReference type="GO" id="GO:0005886">
    <property type="term" value="C:plasma membrane"/>
    <property type="evidence" value="ECO:0007669"/>
    <property type="project" value="TreeGrafter"/>
</dbReference>
<gene>
    <name evidence="8" type="ORF">CQA57_05385</name>
</gene>
<feature type="transmembrane region" description="Helical" evidence="7">
    <location>
        <begin position="348"/>
        <end position="365"/>
    </location>
</feature>
<comment type="subcellular location">
    <subcellularLocation>
        <location evidence="1">Endomembrane system</location>
        <topology evidence="1">Multi-pass membrane protein</topology>
    </subcellularLocation>
</comment>
<dbReference type="EMBL" id="NXLX01000012">
    <property type="protein sequence ID" value="RDU73204.1"/>
    <property type="molecule type" value="Genomic_DNA"/>
</dbReference>
<feature type="transmembrane region" description="Helical" evidence="7">
    <location>
        <begin position="323"/>
        <end position="342"/>
    </location>
</feature>
<feature type="transmembrane region" description="Helical" evidence="7">
    <location>
        <begin position="133"/>
        <end position="153"/>
    </location>
</feature>
<keyword evidence="4 7" id="KW-0812">Transmembrane</keyword>
<evidence type="ECO:0000256" key="3">
    <source>
        <dbReference type="ARBA" id="ARBA00022448"/>
    </source>
</evidence>
<proteinExistence type="inferred from homology"/>
<dbReference type="AlphaFoldDB" id="A0A3D8J8K9"/>
<evidence type="ECO:0000256" key="4">
    <source>
        <dbReference type="ARBA" id="ARBA00022692"/>
    </source>
</evidence>
<dbReference type="OrthoDB" id="9808458at2"/>
<name>A0A3D8J8K9_9HELI</name>
<comment type="similarity">
    <text evidence="2">Belongs to the nucleobase:cation symporter-2 (NCS2) (TC 2.A.40) family. Azg-like subfamily.</text>
</comment>
<dbReference type="RefSeq" id="WP_115579211.1">
    <property type="nucleotide sequence ID" value="NZ_NXLX01000012.1"/>
</dbReference>
<comment type="caution">
    <text evidence="8">The sequence shown here is derived from an EMBL/GenBank/DDBJ whole genome shotgun (WGS) entry which is preliminary data.</text>
</comment>
<sequence length="440" mass="46475">MHFIDKYFKITESKSSIKTEAIAGFTTFLSMLYIVPVASSILSDSGMPKDALITAVTLATIIATLLSGIWAKVPVAMSVGMGLNAYFSYGMVKGMGLSWEQALGVVFLSGVIFLIVSLTKLRTWLIKSIPSGLRFALAAGLGAFICAIGLRSLDIIQISNDGLPELGNLNSTKIWIGLFGVGIILFLSARKIHASFLIGIIICSLLGGVFGLASLPHQIISTPASIAPIAFKMDFIGVFTLALIPTIISLLILDLFDSLGTLAGVGAKIGLFQNKDNKGDKVLEKTLQVDAAATVVGASLGVSTTTSFLESTSGVSEGGRTGLTSVFCALFFTLSLFLFPLFAAIPDFAIYPALVVVGAMMFLEIKNIDFSDLPIGLGAFFAIVLMPLTYSIANGLAGGFVVYILTSLALKQYHRINLGVIILGVLSILPIIVHGIFLKG</sequence>
<dbReference type="Proteomes" id="UP000256695">
    <property type="component" value="Unassembled WGS sequence"/>
</dbReference>
<evidence type="ECO:0000256" key="5">
    <source>
        <dbReference type="ARBA" id="ARBA00022989"/>
    </source>
</evidence>
<dbReference type="InterPro" id="IPR006043">
    <property type="entry name" value="NCS2"/>
</dbReference>
<evidence type="ECO:0000256" key="1">
    <source>
        <dbReference type="ARBA" id="ARBA00004127"/>
    </source>
</evidence>
<keyword evidence="6 7" id="KW-0472">Membrane</keyword>
<feature type="transmembrane region" description="Helical" evidence="7">
    <location>
        <begin position="51"/>
        <end position="71"/>
    </location>
</feature>
<dbReference type="PANTHER" id="PTHR43337:SF1">
    <property type="entry name" value="XANTHINE_URACIL PERMEASE C887.17-RELATED"/>
    <property type="match status" value="1"/>
</dbReference>
<evidence type="ECO:0000256" key="7">
    <source>
        <dbReference type="SAM" id="Phobius"/>
    </source>
</evidence>
<feature type="transmembrane region" description="Helical" evidence="7">
    <location>
        <begin position="21"/>
        <end position="39"/>
    </location>
</feature>
<dbReference type="GO" id="GO:0005345">
    <property type="term" value="F:purine nucleobase transmembrane transporter activity"/>
    <property type="evidence" value="ECO:0007669"/>
    <property type="project" value="TreeGrafter"/>
</dbReference>
<accession>A0A3D8J8K9</accession>
<dbReference type="PANTHER" id="PTHR43337">
    <property type="entry name" value="XANTHINE/URACIL PERMEASE C887.17-RELATED"/>
    <property type="match status" value="1"/>
</dbReference>
<feature type="transmembrane region" description="Helical" evidence="7">
    <location>
        <begin position="173"/>
        <end position="189"/>
    </location>
</feature>
<dbReference type="GO" id="GO:0012505">
    <property type="term" value="C:endomembrane system"/>
    <property type="evidence" value="ECO:0007669"/>
    <property type="project" value="UniProtKB-SubCell"/>
</dbReference>
<evidence type="ECO:0000256" key="2">
    <source>
        <dbReference type="ARBA" id="ARBA00005697"/>
    </source>
</evidence>
<evidence type="ECO:0000313" key="9">
    <source>
        <dbReference type="Proteomes" id="UP000256695"/>
    </source>
</evidence>
<feature type="transmembrane region" description="Helical" evidence="7">
    <location>
        <begin position="235"/>
        <end position="256"/>
    </location>
</feature>
<feature type="transmembrane region" description="Helical" evidence="7">
    <location>
        <begin position="416"/>
        <end position="438"/>
    </location>
</feature>
<feature type="transmembrane region" description="Helical" evidence="7">
    <location>
        <begin position="102"/>
        <end position="121"/>
    </location>
</feature>
<keyword evidence="9" id="KW-1185">Reference proteome</keyword>
<feature type="transmembrane region" description="Helical" evidence="7">
    <location>
        <begin position="377"/>
        <end position="404"/>
    </location>
</feature>
<evidence type="ECO:0000313" key="8">
    <source>
        <dbReference type="EMBL" id="RDU73204.1"/>
    </source>
</evidence>
<reference evidence="8 9" key="1">
    <citation type="submission" date="2018-04" db="EMBL/GenBank/DDBJ databases">
        <title>Novel Campyloabacter and Helicobacter Species and Strains.</title>
        <authorList>
            <person name="Mannion A.J."/>
            <person name="Shen Z."/>
            <person name="Fox J.G."/>
        </authorList>
    </citation>
    <scope>NUCLEOTIDE SEQUENCE [LARGE SCALE GENOMIC DNA]</scope>
    <source>
        <strain evidence="8 9">MIT 04-9362</strain>
    </source>
</reference>
<keyword evidence="5 7" id="KW-1133">Transmembrane helix</keyword>
<protein>
    <submittedName>
        <fullName evidence="8">Guanine permease</fullName>
    </submittedName>
</protein>
<evidence type="ECO:0000256" key="6">
    <source>
        <dbReference type="ARBA" id="ARBA00023136"/>
    </source>
</evidence>
<keyword evidence="3" id="KW-0813">Transport</keyword>
<organism evidence="8 9">
    <name type="scientific">Helicobacter anseris</name>
    <dbReference type="NCBI Taxonomy" id="375926"/>
    <lineage>
        <taxon>Bacteria</taxon>
        <taxon>Pseudomonadati</taxon>
        <taxon>Campylobacterota</taxon>
        <taxon>Epsilonproteobacteria</taxon>
        <taxon>Campylobacterales</taxon>
        <taxon>Helicobacteraceae</taxon>
        <taxon>Helicobacter</taxon>
    </lineage>
</organism>
<dbReference type="InterPro" id="IPR045018">
    <property type="entry name" value="Azg-like"/>
</dbReference>